<keyword evidence="8" id="KW-0472">Membrane</keyword>
<reference evidence="13" key="2">
    <citation type="submission" date="2021-03" db="UniProtKB">
        <authorList>
            <consortium name="EnsemblPlants"/>
        </authorList>
    </citation>
    <scope>IDENTIFICATION</scope>
</reference>
<feature type="compositionally biased region" description="Basic and acidic residues" evidence="12">
    <location>
        <begin position="235"/>
        <end position="244"/>
    </location>
</feature>
<dbReference type="AlphaFoldDB" id="A0A803N4S3"/>
<evidence type="ECO:0000256" key="1">
    <source>
        <dbReference type="ARBA" id="ARBA00004323"/>
    </source>
</evidence>
<feature type="region of interest" description="Disordered" evidence="12">
    <location>
        <begin position="210"/>
        <end position="245"/>
    </location>
</feature>
<dbReference type="Proteomes" id="UP000596660">
    <property type="component" value="Unplaced"/>
</dbReference>
<evidence type="ECO:0000256" key="10">
    <source>
        <dbReference type="ARBA" id="ARBA00023316"/>
    </source>
</evidence>
<keyword evidence="4" id="KW-0812">Transmembrane</keyword>
<evidence type="ECO:0000256" key="7">
    <source>
        <dbReference type="ARBA" id="ARBA00023034"/>
    </source>
</evidence>
<dbReference type="SUPFAM" id="SSF51645">
    <property type="entry name" value="Malate synthase G"/>
    <property type="match status" value="1"/>
</dbReference>
<dbReference type="Pfam" id="PF03360">
    <property type="entry name" value="Glyco_transf_43"/>
    <property type="match status" value="1"/>
</dbReference>
<comment type="similarity">
    <text evidence="2 11">Belongs to the glycosyltransferase 43 family.</text>
</comment>
<dbReference type="EC" id="2.4.-.-" evidence="11"/>
<comment type="subcellular location">
    <subcellularLocation>
        <location evidence="1 11">Golgi apparatus membrane</location>
        <topology evidence="1 11">Single-pass type II membrane protein</topology>
    </subcellularLocation>
</comment>
<accession>A0A803N4S3</accession>
<evidence type="ECO:0000256" key="6">
    <source>
        <dbReference type="ARBA" id="ARBA00022989"/>
    </source>
</evidence>
<dbReference type="Gene3D" id="3.90.550.10">
    <property type="entry name" value="Spore Coat Polysaccharide Biosynthesis Protein SpsA, Chain A"/>
    <property type="match status" value="1"/>
</dbReference>
<dbReference type="GO" id="GO:0010417">
    <property type="term" value="P:glucuronoxylan biosynthetic process"/>
    <property type="evidence" value="ECO:0007669"/>
    <property type="project" value="TreeGrafter"/>
</dbReference>
<evidence type="ECO:0000256" key="9">
    <source>
        <dbReference type="ARBA" id="ARBA00023180"/>
    </source>
</evidence>
<feature type="compositionally biased region" description="Basic and acidic residues" evidence="12">
    <location>
        <begin position="210"/>
        <end position="227"/>
    </location>
</feature>
<proteinExistence type="inferred from homology"/>
<keyword evidence="6" id="KW-1133">Transmembrane helix</keyword>
<keyword evidence="14" id="KW-1185">Reference proteome</keyword>
<dbReference type="GO" id="GO:0015018">
    <property type="term" value="F:galactosylgalactosylxylosylprotein 3-beta-glucuronosyltransferase activity"/>
    <property type="evidence" value="ECO:0007669"/>
    <property type="project" value="InterPro"/>
</dbReference>
<dbReference type="GO" id="GO:0071555">
    <property type="term" value="P:cell wall organization"/>
    <property type="evidence" value="ECO:0007669"/>
    <property type="project" value="UniProtKB-KW"/>
</dbReference>
<evidence type="ECO:0000256" key="8">
    <source>
        <dbReference type="ARBA" id="ARBA00023136"/>
    </source>
</evidence>
<keyword evidence="5 11" id="KW-0735">Signal-anchor</keyword>
<keyword evidence="9" id="KW-0325">Glycoprotein</keyword>
<organism evidence="13 14">
    <name type="scientific">Chenopodium quinoa</name>
    <name type="common">Quinoa</name>
    <dbReference type="NCBI Taxonomy" id="63459"/>
    <lineage>
        <taxon>Eukaryota</taxon>
        <taxon>Viridiplantae</taxon>
        <taxon>Streptophyta</taxon>
        <taxon>Embryophyta</taxon>
        <taxon>Tracheophyta</taxon>
        <taxon>Spermatophyta</taxon>
        <taxon>Magnoliopsida</taxon>
        <taxon>eudicotyledons</taxon>
        <taxon>Gunneridae</taxon>
        <taxon>Pentapetalae</taxon>
        <taxon>Caryophyllales</taxon>
        <taxon>Chenopodiaceae</taxon>
        <taxon>Chenopodioideae</taxon>
        <taxon>Atripliceae</taxon>
        <taxon>Chenopodium</taxon>
    </lineage>
</organism>
<dbReference type="GO" id="GO:0009834">
    <property type="term" value="P:plant-type secondary cell wall biogenesis"/>
    <property type="evidence" value="ECO:0007669"/>
    <property type="project" value="TreeGrafter"/>
</dbReference>
<keyword evidence="3 11" id="KW-0808">Transferase</keyword>
<dbReference type="Gramene" id="AUR62040389-RA">
    <property type="protein sequence ID" value="AUR62040389-RA:cds"/>
    <property type="gene ID" value="AUR62040389"/>
</dbReference>
<dbReference type="SUPFAM" id="SSF53448">
    <property type="entry name" value="Nucleotide-diphospho-sugar transferases"/>
    <property type="match status" value="1"/>
</dbReference>
<dbReference type="PANTHER" id="PTHR10896">
    <property type="entry name" value="GALACTOSYLGALACTOSYLXYLOSYLPROTEIN 3-BETA-GLUCURONOSYLTRANSFERASE BETA-1,3-GLUCURONYLTRANSFERASE"/>
    <property type="match status" value="1"/>
</dbReference>
<reference evidence="13" key="1">
    <citation type="journal article" date="2017" name="Nature">
        <title>The genome of Chenopodium quinoa.</title>
        <authorList>
            <person name="Jarvis D.E."/>
            <person name="Ho Y.S."/>
            <person name="Lightfoot D.J."/>
            <person name="Schmoeckel S.M."/>
            <person name="Li B."/>
            <person name="Borm T.J.A."/>
            <person name="Ohyanagi H."/>
            <person name="Mineta K."/>
            <person name="Michell C.T."/>
            <person name="Saber N."/>
            <person name="Kharbatia N.M."/>
            <person name="Rupper R.R."/>
            <person name="Sharp A.R."/>
            <person name="Dally N."/>
            <person name="Boughton B.A."/>
            <person name="Woo Y.H."/>
            <person name="Gao G."/>
            <person name="Schijlen E.G.W.M."/>
            <person name="Guo X."/>
            <person name="Momin A.A."/>
            <person name="Negrao S."/>
            <person name="Al-Babili S."/>
            <person name="Gehring C."/>
            <person name="Roessner U."/>
            <person name="Jung C."/>
            <person name="Murphy K."/>
            <person name="Arold S.T."/>
            <person name="Gojobori T."/>
            <person name="van der Linden C.G."/>
            <person name="van Loo E.N."/>
            <person name="Jellen E.N."/>
            <person name="Maughan P.J."/>
            <person name="Tester M."/>
        </authorList>
    </citation>
    <scope>NUCLEOTIDE SEQUENCE [LARGE SCALE GENOMIC DNA]</scope>
    <source>
        <strain evidence="13">cv. PI 614886</strain>
    </source>
</reference>
<evidence type="ECO:0000313" key="14">
    <source>
        <dbReference type="Proteomes" id="UP000596660"/>
    </source>
</evidence>
<dbReference type="GO" id="GO:0042285">
    <property type="term" value="F:xylosyltransferase activity"/>
    <property type="evidence" value="ECO:0007669"/>
    <property type="project" value="TreeGrafter"/>
</dbReference>
<evidence type="ECO:0000313" key="13">
    <source>
        <dbReference type="EnsemblPlants" id="AUR62040389-RA:cds"/>
    </source>
</evidence>
<evidence type="ECO:0000256" key="3">
    <source>
        <dbReference type="ARBA" id="ARBA00022679"/>
    </source>
</evidence>
<dbReference type="GO" id="GO:0000139">
    <property type="term" value="C:Golgi membrane"/>
    <property type="evidence" value="ECO:0007669"/>
    <property type="project" value="UniProtKB-SubCell"/>
</dbReference>
<dbReference type="PANTHER" id="PTHR10896:SF17">
    <property type="entry name" value="BETA-1,4-XYLOSYLTRANSFERASE IRX14H-RELATED"/>
    <property type="match status" value="1"/>
</dbReference>
<dbReference type="InterPro" id="IPR046363">
    <property type="entry name" value="MS_N_TIM-barrel_dom"/>
</dbReference>
<dbReference type="InterPro" id="IPR005027">
    <property type="entry name" value="Glyco_trans_43"/>
</dbReference>
<evidence type="ECO:0000256" key="11">
    <source>
        <dbReference type="RuleBase" id="RU363127"/>
    </source>
</evidence>
<dbReference type="InterPro" id="IPR029044">
    <property type="entry name" value="Nucleotide-diphossugar_trans"/>
</dbReference>
<dbReference type="EnsemblPlants" id="AUR62040389-RA">
    <property type="protein sequence ID" value="AUR62040389-RA:cds"/>
    <property type="gene ID" value="AUR62040389"/>
</dbReference>
<evidence type="ECO:0000256" key="5">
    <source>
        <dbReference type="ARBA" id="ARBA00022968"/>
    </source>
</evidence>
<keyword evidence="7 11" id="KW-0333">Golgi apparatus</keyword>
<sequence length="301" mass="34094">MECMKEAKAKYNSGALPGFDPTTRMIRESDWVCDASPPAVADRRVEIMGPNERKIVIYALNSGAKVFMFMDSYASDFLFDCVFSYIATVILVRDRILDGLVVFADDSNMHSMEFFDEVQKVNNIGALSVGIIVHSGDPNEPLRMEKIENDESSLPIQGPACNSLDSLVGWHTFDTSPYVEKSSVHIGDIWTVLPRKVEWAGFVLNSRRQESSIDVAEDRDTGDEEIKNGSINPFHVEDRDREMSETSCTRRFTMAQETRCTHEVEDLSICGKETPKTTNHEKLDEVEQEYCQQSNWQHTIS</sequence>
<dbReference type="Gene3D" id="3.20.20.360">
    <property type="entry name" value="Malate synthase, domain 3"/>
    <property type="match status" value="1"/>
</dbReference>
<comment type="function">
    <text evidence="11">Involved in the synthesis of glucuronoxylan hemicellulose in secondary cell walls.</text>
</comment>
<dbReference type="InterPro" id="IPR011076">
    <property type="entry name" value="Malate_synth_sf"/>
</dbReference>
<name>A0A803N4S3_CHEQI</name>
<evidence type="ECO:0000256" key="12">
    <source>
        <dbReference type="SAM" id="MobiDB-lite"/>
    </source>
</evidence>
<protein>
    <recommendedName>
        <fullName evidence="11">Glycosyltransferases</fullName>
        <ecNumber evidence="11">2.4.-.-</ecNumber>
    </recommendedName>
</protein>
<evidence type="ECO:0000256" key="4">
    <source>
        <dbReference type="ARBA" id="ARBA00022692"/>
    </source>
</evidence>
<evidence type="ECO:0000256" key="2">
    <source>
        <dbReference type="ARBA" id="ARBA00007706"/>
    </source>
</evidence>
<keyword evidence="10 11" id="KW-0961">Cell wall biogenesis/degradation</keyword>